<proteinExistence type="predicted"/>
<dbReference type="AlphaFoldDB" id="K5CC32"/>
<dbReference type="EMBL" id="AMCW01000107">
    <property type="protein sequence ID" value="EKK01030.1"/>
    <property type="molecule type" value="Genomic_DNA"/>
</dbReference>
<evidence type="ECO:0000313" key="2">
    <source>
        <dbReference type="Proteomes" id="UP000007993"/>
    </source>
</evidence>
<dbReference type="Proteomes" id="UP000007993">
    <property type="component" value="Unassembled WGS sequence"/>
</dbReference>
<protein>
    <submittedName>
        <fullName evidence="1">Uncharacterized protein</fullName>
    </submittedName>
</protein>
<evidence type="ECO:0000313" key="1">
    <source>
        <dbReference type="EMBL" id="EKK01030.1"/>
    </source>
</evidence>
<reference evidence="1 2" key="1">
    <citation type="journal article" date="2013" name="Mar. Genomics">
        <title>Expression of sulfatases in Rhodopirellula baltica and the diversity of sulfatases in the genus Rhodopirellula.</title>
        <authorList>
            <person name="Wegner C.E."/>
            <person name="Richter-Heitmann T."/>
            <person name="Klindworth A."/>
            <person name="Klockow C."/>
            <person name="Richter M."/>
            <person name="Achstetter T."/>
            <person name="Glockner F.O."/>
            <person name="Harder J."/>
        </authorList>
    </citation>
    <scope>NUCLEOTIDE SEQUENCE [LARGE SCALE GENOMIC DNA]</scope>
    <source>
        <strain evidence="1 2">SH28</strain>
    </source>
</reference>
<gene>
    <name evidence="1" type="ORF">RBSH_03704</name>
</gene>
<name>K5CC32_RHOBT</name>
<accession>K5CC32</accession>
<sequence>MVVEGQLVHGWHSMVPSRFLWGGPKSRDDASWWFRDPTAAAPRLA</sequence>
<comment type="caution">
    <text evidence="1">The sequence shown here is derived from an EMBL/GenBank/DDBJ whole genome shotgun (WGS) entry which is preliminary data.</text>
</comment>
<organism evidence="1 2">
    <name type="scientific">Rhodopirellula baltica SH28</name>
    <dbReference type="NCBI Taxonomy" id="993517"/>
    <lineage>
        <taxon>Bacteria</taxon>
        <taxon>Pseudomonadati</taxon>
        <taxon>Planctomycetota</taxon>
        <taxon>Planctomycetia</taxon>
        <taxon>Pirellulales</taxon>
        <taxon>Pirellulaceae</taxon>
        <taxon>Rhodopirellula</taxon>
    </lineage>
</organism>